<evidence type="ECO:0000313" key="2">
    <source>
        <dbReference type="Proteomes" id="UP001204772"/>
    </source>
</evidence>
<evidence type="ECO:0000313" key="1">
    <source>
        <dbReference type="EMBL" id="MCP1384975.1"/>
    </source>
</evidence>
<dbReference type="PROSITE" id="PS51257">
    <property type="entry name" value="PROKAR_LIPOPROTEIN"/>
    <property type="match status" value="1"/>
</dbReference>
<organism evidence="1 2">
    <name type="scientific">Runella salmonicolor</name>
    <dbReference type="NCBI Taxonomy" id="2950278"/>
    <lineage>
        <taxon>Bacteria</taxon>
        <taxon>Pseudomonadati</taxon>
        <taxon>Bacteroidota</taxon>
        <taxon>Cytophagia</taxon>
        <taxon>Cytophagales</taxon>
        <taxon>Spirosomataceae</taxon>
        <taxon>Runella</taxon>
    </lineage>
</organism>
<dbReference type="RefSeq" id="WP_253530973.1">
    <property type="nucleotide sequence ID" value="NZ_JAMZEL010000010.1"/>
</dbReference>
<protein>
    <recommendedName>
        <fullName evidence="3">Lipoprotein</fullName>
    </recommendedName>
</protein>
<evidence type="ECO:0008006" key="3">
    <source>
        <dbReference type="Google" id="ProtNLM"/>
    </source>
</evidence>
<accession>A0ABT1FT82</accession>
<dbReference type="EMBL" id="JAMZEL010000010">
    <property type="protein sequence ID" value="MCP1384975.1"/>
    <property type="molecule type" value="Genomic_DNA"/>
</dbReference>
<name>A0ABT1FT82_9BACT</name>
<gene>
    <name evidence="1" type="ORF">NCI00_21235</name>
</gene>
<sequence>MNNQERKSSPWRLWACYAAAVLLMSVSCGKKDPTSCGPENGRYKYMKTIKNARADLYQSAGFVIEGGDAPLLCPFQLEKFATYENTYVRGKPQPFKYRIWGRIFNCDACTTFGVGTSPHIVIDKIEKID</sequence>
<keyword evidence="2" id="KW-1185">Reference proteome</keyword>
<proteinExistence type="predicted"/>
<comment type="caution">
    <text evidence="1">The sequence shown here is derived from an EMBL/GenBank/DDBJ whole genome shotgun (WGS) entry which is preliminary data.</text>
</comment>
<reference evidence="1 2" key="1">
    <citation type="submission" date="2022-06" db="EMBL/GenBank/DDBJ databases">
        <title>Runella sp. S5 genome sequencing.</title>
        <authorList>
            <person name="Park S."/>
        </authorList>
    </citation>
    <scope>NUCLEOTIDE SEQUENCE [LARGE SCALE GENOMIC DNA]</scope>
    <source>
        <strain evidence="1 2">S5</strain>
    </source>
</reference>
<dbReference type="Proteomes" id="UP001204772">
    <property type="component" value="Unassembled WGS sequence"/>
</dbReference>